<dbReference type="GO" id="GO:0005737">
    <property type="term" value="C:cytoplasm"/>
    <property type="evidence" value="ECO:0007669"/>
    <property type="project" value="TreeGrafter"/>
</dbReference>
<protein>
    <submittedName>
        <fullName evidence="2">Phosphoglycerate mutase family protein</fullName>
    </submittedName>
</protein>
<dbReference type="Pfam" id="PF00300">
    <property type="entry name" value="His_Phos_1"/>
    <property type="match status" value="1"/>
</dbReference>
<dbReference type="AlphaFoldDB" id="A0A0F4YL99"/>
<dbReference type="CDD" id="cd07067">
    <property type="entry name" value="HP_PGM_like"/>
    <property type="match status" value="1"/>
</dbReference>
<dbReference type="EMBL" id="LASV01000463">
    <property type="protein sequence ID" value="KKA18373.1"/>
    <property type="molecule type" value="Genomic_DNA"/>
</dbReference>
<dbReference type="GeneID" id="25319948"/>
<keyword evidence="3" id="KW-1185">Reference proteome</keyword>
<evidence type="ECO:0000313" key="2">
    <source>
        <dbReference type="EMBL" id="KKA18373.1"/>
    </source>
</evidence>
<gene>
    <name evidence="2" type="ORF">T310_7678</name>
</gene>
<dbReference type="InterPro" id="IPR029033">
    <property type="entry name" value="His_PPase_superfam"/>
</dbReference>
<dbReference type="PANTHER" id="PTHR48100:SF1">
    <property type="entry name" value="HISTIDINE PHOSPHATASE FAMILY PROTEIN-RELATED"/>
    <property type="match status" value="1"/>
</dbReference>
<dbReference type="PANTHER" id="PTHR48100">
    <property type="entry name" value="BROAD-SPECIFICITY PHOSPHATASE YOR283W-RELATED"/>
    <property type="match status" value="1"/>
</dbReference>
<reference evidence="2 3" key="1">
    <citation type="submission" date="2015-04" db="EMBL/GenBank/DDBJ databases">
        <authorList>
            <person name="Heijne W.H."/>
            <person name="Fedorova N.D."/>
            <person name="Nierman W.C."/>
            <person name="Vollebregt A.W."/>
            <person name="Zhao Z."/>
            <person name="Wu L."/>
            <person name="Kumar M."/>
            <person name="Stam H."/>
            <person name="van den Berg M.A."/>
            <person name="Pel H.J."/>
        </authorList>
    </citation>
    <scope>NUCLEOTIDE SEQUENCE [LARGE SCALE GENOMIC DNA]</scope>
    <source>
        <strain evidence="2 3">CBS 393.64</strain>
    </source>
</reference>
<name>A0A0F4YL99_RASE3</name>
<dbReference type="SMART" id="SM00855">
    <property type="entry name" value="PGAM"/>
    <property type="match status" value="1"/>
</dbReference>
<proteinExistence type="predicted"/>
<dbReference type="Proteomes" id="UP000053958">
    <property type="component" value="Unassembled WGS sequence"/>
</dbReference>
<dbReference type="RefSeq" id="XP_013324985.1">
    <property type="nucleotide sequence ID" value="XM_013469531.1"/>
</dbReference>
<dbReference type="SUPFAM" id="SSF53254">
    <property type="entry name" value="Phosphoglycerate mutase-like"/>
    <property type="match status" value="1"/>
</dbReference>
<feature type="region of interest" description="Disordered" evidence="1">
    <location>
        <begin position="1"/>
        <end position="20"/>
    </location>
</feature>
<dbReference type="GO" id="GO:0016791">
    <property type="term" value="F:phosphatase activity"/>
    <property type="evidence" value="ECO:0007669"/>
    <property type="project" value="TreeGrafter"/>
</dbReference>
<comment type="caution">
    <text evidence="2">The sequence shown here is derived from an EMBL/GenBank/DDBJ whole genome shotgun (WGS) entry which is preliminary data.</text>
</comment>
<dbReference type="InterPro" id="IPR013078">
    <property type="entry name" value="His_Pase_superF_clade-1"/>
</dbReference>
<evidence type="ECO:0000256" key="1">
    <source>
        <dbReference type="SAM" id="MobiDB-lite"/>
    </source>
</evidence>
<feature type="compositionally biased region" description="Basic and acidic residues" evidence="1">
    <location>
        <begin position="311"/>
        <end position="329"/>
    </location>
</feature>
<dbReference type="OrthoDB" id="496981at2759"/>
<accession>A0A0F4YL99</accession>
<dbReference type="InterPro" id="IPR050275">
    <property type="entry name" value="PGM_Phosphatase"/>
</dbReference>
<sequence length="365" mass="40370">MAESTPTLTSSSTSSSSSSSYLRYSTVTGYFLQDEPDTDPSTFDYAATNFGLINRTYDTDAEFDPHGEKTQWERFEYKVRSLNREADDKTQYKVLFMGRHGQGYHNVAESFYGTEAWDCYWSLQDGNDTVTWVDARLTDVGQEQARVAHATWRKQIENKIPFPESFYVSPLNRCLQTASITFEGLDVPVVKPFRPVVKELLRETLGIHTCDRRSTKSSIQAEYPLYRIEAGFAETDPLWDPYLRESDSARAARLRRFLDDVFSNDPAVFVSFTAHSGAITSILDVVGHRPFALATGAVIPVLVRAERVVGEEEPPMRIDPPEPAPRCDVDPAPPDPPAGAAAAAGSGTGSGSIDDFRAVGIAAKG</sequence>
<evidence type="ECO:0000313" key="3">
    <source>
        <dbReference type="Proteomes" id="UP000053958"/>
    </source>
</evidence>
<organism evidence="2 3">
    <name type="scientific">Rasamsonia emersonii (strain ATCC 16479 / CBS 393.64 / IMI 116815)</name>
    <dbReference type="NCBI Taxonomy" id="1408163"/>
    <lineage>
        <taxon>Eukaryota</taxon>
        <taxon>Fungi</taxon>
        <taxon>Dikarya</taxon>
        <taxon>Ascomycota</taxon>
        <taxon>Pezizomycotina</taxon>
        <taxon>Eurotiomycetes</taxon>
        <taxon>Eurotiomycetidae</taxon>
        <taxon>Eurotiales</taxon>
        <taxon>Trichocomaceae</taxon>
        <taxon>Rasamsonia</taxon>
    </lineage>
</organism>
<feature type="region of interest" description="Disordered" evidence="1">
    <location>
        <begin position="311"/>
        <end position="352"/>
    </location>
</feature>
<dbReference type="Gene3D" id="3.40.50.1240">
    <property type="entry name" value="Phosphoglycerate mutase-like"/>
    <property type="match status" value="1"/>
</dbReference>